<sequence>MQTHVDDCTPIFPPSDKRKKYICCVGLNGARNVKRGAPKTTLTSTTSGDFNRLKERLQKSPSFIAETRLAKFVPIPFNRVYERALFFSRSPFLS</sequence>
<protein>
    <submittedName>
        <fullName evidence="1">Uncharacterized protein</fullName>
    </submittedName>
</protein>
<accession>A0AAW2GAG5</accession>
<gene>
    <name evidence="1" type="ORF">PUN28_006214</name>
</gene>
<dbReference type="Proteomes" id="UP001430953">
    <property type="component" value="Unassembled WGS sequence"/>
</dbReference>
<organism evidence="1 2">
    <name type="scientific">Cardiocondyla obscurior</name>
    <dbReference type="NCBI Taxonomy" id="286306"/>
    <lineage>
        <taxon>Eukaryota</taxon>
        <taxon>Metazoa</taxon>
        <taxon>Ecdysozoa</taxon>
        <taxon>Arthropoda</taxon>
        <taxon>Hexapoda</taxon>
        <taxon>Insecta</taxon>
        <taxon>Pterygota</taxon>
        <taxon>Neoptera</taxon>
        <taxon>Endopterygota</taxon>
        <taxon>Hymenoptera</taxon>
        <taxon>Apocrita</taxon>
        <taxon>Aculeata</taxon>
        <taxon>Formicoidea</taxon>
        <taxon>Formicidae</taxon>
        <taxon>Myrmicinae</taxon>
        <taxon>Cardiocondyla</taxon>
    </lineage>
</organism>
<keyword evidence="2" id="KW-1185">Reference proteome</keyword>
<dbReference type="AlphaFoldDB" id="A0AAW2GAG5"/>
<comment type="caution">
    <text evidence="1">The sequence shown here is derived from an EMBL/GenBank/DDBJ whole genome shotgun (WGS) entry which is preliminary data.</text>
</comment>
<evidence type="ECO:0000313" key="2">
    <source>
        <dbReference type="Proteomes" id="UP001430953"/>
    </source>
</evidence>
<evidence type="ECO:0000313" key="1">
    <source>
        <dbReference type="EMBL" id="KAL0124219.1"/>
    </source>
</evidence>
<proteinExistence type="predicted"/>
<reference evidence="1 2" key="1">
    <citation type="submission" date="2023-03" db="EMBL/GenBank/DDBJ databases">
        <title>High recombination rates correlate with genetic variation in Cardiocondyla obscurior ants.</title>
        <authorList>
            <person name="Errbii M."/>
        </authorList>
    </citation>
    <scope>NUCLEOTIDE SEQUENCE [LARGE SCALE GENOMIC DNA]</scope>
    <source>
        <strain evidence="1">Alpha-2009</strain>
        <tissue evidence="1">Whole body</tissue>
    </source>
</reference>
<dbReference type="EMBL" id="JADYXP020000005">
    <property type="protein sequence ID" value="KAL0124219.1"/>
    <property type="molecule type" value="Genomic_DNA"/>
</dbReference>
<name>A0AAW2GAG5_9HYME</name>